<sequence length="322" mass="37354">MITTDLLRFFSTDPQRVKPIYYTLRGKKTFSNLLAAKKHGYLIYFHSAADLTWGQFEHHIGQLQREQLIQPVSKNEWCLTAKGQAWCVQQPPFLTKYYNGLTMPKLNVALAQLHLAIQVLSQFQHKNKQYFPVVTDFSIQWQVRQWFQRVKRTENLSQRFEQELTHWFTLLPSAQSNFVAANFSGYQFGFSQAQLATRFKYSAYDGTLVQLDAIACLLLQLQQVPKNWPLCQQLLPSEAFLQLPLSRSTKATYALFQQGLTLSQICQSRRLKAGTVREHLLEAALLIPDFDVTTLLKRNDLAADIYFTDRLNEILELNKHEC</sequence>
<dbReference type="InterPro" id="IPR029491">
    <property type="entry name" value="Helicase_HTH"/>
</dbReference>
<protein>
    <submittedName>
        <fullName evidence="2">Helix-turn-helix domain-containing protein</fullName>
    </submittedName>
</protein>
<name>A0ABW4J6N5_9LACO</name>
<evidence type="ECO:0000259" key="1">
    <source>
        <dbReference type="Pfam" id="PF14493"/>
    </source>
</evidence>
<dbReference type="Proteomes" id="UP001597267">
    <property type="component" value="Unassembled WGS sequence"/>
</dbReference>
<dbReference type="EMBL" id="JBHTOP010000013">
    <property type="protein sequence ID" value="MFD1671595.1"/>
    <property type="molecule type" value="Genomic_DNA"/>
</dbReference>
<comment type="caution">
    <text evidence="2">The sequence shown here is derived from an EMBL/GenBank/DDBJ whole genome shotgun (WGS) entry which is preliminary data.</text>
</comment>
<evidence type="ECO:0000313" key="2">
    <source>
        <dbReference type="EMBL" id="MFD1671595.1"/>
    </source>
</evidence>
<accession>A0ABW4J6N5</accession>
<dbReference type="Pfam" id="PF14493">
    <property type="entry name" value="HTH_40"/>
    <property type="match status" value="1"/>
</dbReference>
<keyword evidence="3" id="KW-1185">Reference proteome</keyword>
<proteinExistence type="predicted"/>
<feature type="domain" description="Helicase Helix-turn-helix" evidence="1">
    <location>
        <begin position="248"/>
        <end position="300"/>
    </location>
</feature>
<gene>
    <name evidence="2" type="ORF">ACFQ5M_05770</name>
</gene>
<organism evidence="2 3">
    <name type="scientific">Agrilactobacillus yilanensis</name>
    <dbReference type="NCBI Taxonomy" id="2485997"/>
    <lineage>
        <taxon>Bacteria</taxon>
        <taxon>Bacillati</taxon>
        <taxon>Bacillota</taxon>
        <taxon>Bacilli</taxon>
        <taxon>Lactobacillales</taxon>
        <taxon>Lactobacillaceae</taxon>
        <taxon>Agrilactobacillus</taxon>
    </lineage>
</organism>
<evidence type="ECO:0000313" key="3">
    <source>
        <dbReference type="Proteomes" id="UP001597267"/>
    </source>
</evidence>
<dbReference type="RefSeq" id="WP_125715651.1">
    <property type="nucleotide sequence ID" value="NZ_JBHTOP010000013.1"/>
</dbReference>
<reference evidence="3" key="1">
    <citation type="journal article" date="2019" name="Int. J. Syst. Evol. Microbiol.">
        <title>The Global Catalogue of Microorganisms (GCM) 10K type strain sequencing project: providing services to taxonomists for standard genome sequencing and annotation.</title>
        <authorList>
            <consortium name="The Broad Institute Genomics Platform"/>
            <consortium name="The Broad Institute Genome Sequencing Center for Infectious Disease"/>
            <person name="Wu L."/>
            <person name="Ma J."/>
        </authorList>
    </citation>
    <scope>NUCLEOTIDE SEQUENCE [LARGE SCALE GENOMIC DNA]</scope>
    <source>
        <strain evidence="3">CCM 8896</strain>
    </source>
</reference>